<name>A0AAW0LPZ2_QUESU</name>
<gene>
    <name evidence="1" type="primary">DGD1_2</name>
    <name evidence="1" type="ORF">CFP56_035813</name>
</gene>
<accession>A0AAW0LPZ2</accession>
<proteinExistence type="predicted"/>
<organism evidence="1 2">
    <name type="scientific">Quercus suber</name>
    <name type="common">Cork oak</name>
    <dbReference type="NCBI Taxonomy" id="58331"/>
    <lineage>
        <taxon>Eukaryota</taxon>
        <taxon>Viridiplantae</taxon>
        <taxon>Streptophyta</taxon>
        <taxon>Embryophyta</taxon>
        <taxon>Tracheophyta</taxon>
        <taxon>Spermatophyta</taxon>
        <taxon>Magnoliopsida</taxon>
        <taxon>eudicotyledons</taxon>
        <taxon>Gunneridae</taxon>
        <taxon>Pentapetalae</taxon>
        <taxon>rosids</taxon>
        <taxon>fabids</taxon>
        <taxon>Fagales</taxon>
        <taxon>Fagaceae</taxon>
        <taxon>Quercus</taxon>
    </lineage>
</organism>
<dbReference type="AlphaFoldDB" id="A0AAW0LPZ2"/>
<evidence type="ECO:0000313" key="1">
    <source>
        <dbReference type="EMBL" id="KAK7853470.1"/>
    </source>
</evidence>
<comment type="caution">
    <text evidence="1">The sequence shown here is derived from an EMBL/GenBank/DDBJ whole genome shotgun (WGS) entry which is preliminary data.</text>
</comment>
<sequence length="135" mass="15605">MSSSSSSNSSAFSFISKDWREVRDLVDVDIQLMRHRANSFKNLATDRFCDEAPVRSFDRRTLRSQLRIDLLVIRNAIMVEVEDGDGVVDFDRVRKRNVVSFREFWGEWKSEVEGGEAAQRRKKSFFSLSVALFGC</sequence>
<dbReference type="Proteomes" id="UP000237347">
    <property type="component" value="Unassembled WGS sequence"/>
</dbReference>
<evidence type="ECO:0000313" key="2">
    <source>
        <dbReference type="Proteomes" id="UP000237347"/>
    </source>
</evidence>
<dbReference type="EMBL" id="PKMF04000065">
    <property type="protein sequence ID" value="KAK7853470.1"/>
    <property type="molecule type" value="Genomic_DNA"/>
</dbReference>
<protein>
    <submittedName>
        <fullName evidence="1">Digalactosyldiacylglycerol synthase 1</fullName>
    </submittedName>
</protein>
<keyword evidence="2" id="KW-1185">Reference proteome</keyword>
<reference evidence="1 2" key="1">
    <citation type="journal article" date="2018" name="Sci. Data">
        <title>The draft genome sequence of cork oak.</title>
        <authorList>
            <person name="Ramos A.M."/>
            <person name="Usie A."/>
            <person name="Barbosa P."/>
            <person name="Barros P.M."/>
            <person name="Capote T."/>
            <person name="Chaves I."/>
            <person name="Simoes F."/>
            <person name="Abreu I."/>
            <person name="Carrasquinho I."/>
            <person name="Faro C."/>
            <person name="Guimaraes J.B."/>
            <person name="Mendonca D."/>
            <person name="Nobrega F."/>
            <person name="Rodrigues L."/>
            <person name="Saibo N.J.M."/>
            <person name="Varela M.C."/>
            <person name="Egas C."/>
            <person name="Matos J."/>
            <person name="Miguel C.M."/>
            <person name="Oliveira M.M."/>
            <person name="Ricardo C.P."/>
            <person name="Goncalves S."/>
        </authorList>
    </citation>
    <scope>NUCLEOTIDE SEQUENCE [LARGE SCALE GENOMIC DNA]</scope>
    <source>
        <strain evidence="2">cv. HL8</strain>
    </source>
</reference>